<name>A0ABD6E3P7_9BILA</name>
<organism evidence="8 9">
    <name type="scientific">Gnathostoma spinigerum</name>
    <dbReference type="NCBI Taxonomy" id="75299"/>
    <lineage>
        <taxon>Eukaryota</taxon>
        <taxon>Metazoa</taxon>
        <taxon>Ecdysozoa</taxon>
        <taxon>Nematoda</taxon>
        <taxon>Chromadorea</taxon>
        <taxon>Rhabditida</taxon>
        <taxon>Spirurina</taxon>
        <taxon>Gnathostomatomorpha</taxon>
        <taxon>Gnathostomatoidea</taxon>
        <taxon>Gnathostomatidae</taxon>
        <taxon>Gnathostoma</taxon>
    </lineage>
</organism>
<keyword evidence="5" id="KW-0256">Endoplasmic reticulum</keyword>
<evidence type="ECO:0000256" key="4">
    <source>
        <dbReference type="ARBA" id="ARBA00022692"/>
    </source>
</evidence>
<evidence type="ECO:0000256" key="7">
    <source>
        <dbReference type="ARBA" id="ARBA00023136"/>
    </source>
</evidence>
<keyword evidence="7" id="KW-0472">Membrane</keyword>
<dbReference type="PANTHER" id="PTHR12154">
    <property type="entry name" value="GLYCOSYL TRANSFERASE-RELATED"/>
    <property type="match status" value="1"/>
</dbReference>
<comment type="similarity">
    <text evidence="2">Belongs to the ALG14 family.</text>
</comment>
<keyword evidence="4" id="KW-0812">Transmembrane</keyword>
<dbReference type="AlphaFoldDB" id="A0ABD6E3P7"/>
<evidence type="ECO:0000313" key="8">
    <source>
        <dbReference type="EMBL" id="MFH4974534.1"/>
    </source>
</evidence>
<dbReference type="Pfam" id="PF08660">
    <property type="entry name" value="Alg14"/>
    <property type="match status" value="1"/>
</dbReference>
<protein>
    <recommendedName>
        <fullName evidence="3">UDP-N-acetylglucosamine transferase subunit ALG14</fullName>
    </recommendedName>
</protein>
<evidence type="ECO:0000256" key="3">
    <source>
        <dbReference type="ARBA" id="ARBA00017467"/>
    </source>
</evidence>
<dbReference type="GO" id="GO:0005789">
    <property type="term" value="C:endoplasmic reticulum membrane"/>
    <property type="evidence" value="ECO:0007669"/>
    <property type="project" value="UniProtKB-SubCell"/>
</dbReference>
<evidence type="ECO:0000256" key="6">
    <source>
        <dbReference type="ARBA" id="ARBA00022989"/>
    </source>
</evidence>
<evidence type="ECO:0000256" key="1">
    <source>
        <dbReference type="ARBA" id="ARBA00004389"/>
    </source>
</evidence>
<reference evidence="8 9" key="1">
    <citation type="submission" date="2024-08" db="EMBL/GenBank/DDBJ databases">
        <title>Gnathostoma spinigerum genome.</title>
        <authorList>
            <person name="Gonzalez-Bertolin B."/>
            <person name="Monzon S."/>
            <person name="Zaballos A."/>
            <person name="Jimenez P."/>
            <person name="Dekumyoy P."/>
            <person name="Varona S."/>
            <person name="Cuesta I."/>
            <person name="Sumanam S."/>
            <person name="Adisakwattana P."/>
            <person name="Gasser R.B."/>
            <person name="Hernandez-Gonzalez A."/>
            <person name="Young N.D."/>
            <person name="Perteguer M.J."/>
        </authorList>
    </citation>
    <scope>NUCLEOTIDE SEQUENCE [LARGE SCALE GENOMIC DNA]</scope>
    <source>
        <strain evidence="8">AL3</strain>
        <tissue evidence="8">Liver</tissue>
    </source>
</reference>
<comment type="caution">
    <text evidence="8">The sequence shown here is derived from an EMBL/GenBank/DDBJ whole genome shotgun (WGS) entry which is preliminary data.</text>
</comment>
<proteinExistence type="inferred from homology"/>
<accession>A0ABD6E3P7</accession>
<dbReference type="PANTHER" id="PTHR12154:SF4">
    <property type="entry name" value="UDP-N-ACETYLGLUCOSAMINE TRANSFERASE SUBUNIT ALG14 HOMOLOG"/>
    <property type="match status" value="1"/>
</dbReference>
<evidence type="ECO:0000256" key="5">
    <source>
        <dbReference type="ARBA" id="ARBA00022824"/>
    </source>
</evidence>
<dbReference type="InterPro" id="IPR013969">
    <property type="entry name" value="Oligosacch_biosynth_Alg14"/>
</dbReference>
<dbReference type="SUPFAM" id="SSF53756">
    <property type="entry name" value="UDP-Glycosyltransferase/glycogen phosphorylase"/>
    <property type="match status" value="1"/>
</dbReference>
<keyword evidence="6" id="KW-1133">Transmembrane helix</keyword>
<dbReference type="Proteomes" id="UP001608902">
    <property type="component" value="Unassembled WGS sequence"/>
</dbReference>
<comment type="subcellular location">
    <subcellularLocation>
        <location evidence="1">Endoplasmic reticulum membrane</location>
        <topology evidence="1">Single-pass membrane protein</topology>
    </subcellularLocation>
</comment>
<dbReference type="EMBL" id="JBGFUD010000443">
    <property type="protein sequence ID" value="MFH4974534.1"/>
    <property type="molecule type" value="Genomic_DNA"/>
</dbReference>
<evidence type="ECO:0000256" key="2">
    <source>
        <dbReference type="ARBA" id="ARBA00009731"/>
    </source>
</evidence>
<dbReference type="Gene3D" id="3.40.50.2000">
    <property type="entry name" value="Glycogen Phosphorylase B"/>
    <property type="match status" value="1"/>
</dbReference>
<keyword evidence="9" id="KW-1185">Reference proteome</keyword>
<gene>
    <name evidence="8" type="ORF">AB6A40_001243</name>
</gene>
<sequence length="212" mass="24339">MLAFAFLVVLCIFIMELVKLYVNYIRRHEICSAPRPASSCQRTLVILGSGGHTAEMFELLKHFREQYSPRLYIIAATDRLSEQKVEEFEAARGNTAFSIKKVQRSREVGQDYASSLLTTLAAFKQSASIVWDWKPSLVLANGPGTCIPVCLSAFVFDLFRLRNIRIFFVESICRVQRLSLSGRILYYLRIPDRIFVQWSSLAKKYPRTTLIK</sequence>
<evidence type="ECO:0000313" key="9">
    <source>
        <dbReference type="Proteomes" id="UP001608902"/>
    </source>
</evidence>